<sequence length="474" mass="52979">MTHDGRTVLAPQPSSDPNDPLNWSQWKKTVVLLVVSATAFLADFGSSMGAVTSVVQSNMLPHGQWDISQTTVNHSLVGNLFMLGAGGIVVIMLSTYFGRAPVLFWFLTVAVPTAAWCGAAITFDSFITARIINGFFSTVGQAGGLMFINDIFFFHEHPRKINIWSGFIVLSPYLGPFCASFIVWKSTWRWVFYLVSIASAICWLLVLAFVDETFYDRQIPIDQQPKRKSRLLRLVGVEQWKTRHQRSSIGHALLRPFIAVFKLPVFLSFLYYVFTFAWVIGLNTQISVFLTNPKLYAFDDKDLGLFYFAPIVATVLAEIAGHWVHDLAGNIYARRRGRFEPESRLLPIYFATPIMVIGIVLIGYGLQRMWHYMAIAVSMALFVFGMMIVTTAINAYVLDSYPEAPGEVSAWINAGRTVGGFIITYFEIEWAVAEGTAKSLGIQAAVAVAAVLVFVVPLQIWGKRMRARQGKFGF</sequence>
<comment type="subcellular location">
    <subcellularLocation>
        <location evidence="1">Membrane</location>
        <topology evidence="1">Multi-pass membrane protein</topology>
    </subcellularLocation>
</comment>
<feature type="transmembrane region" description="Helical" evidence="6">
    <location>
        <begin position="345"/>
        <end position="366"/>
    </location>
</feature>
<feature type="transmembrane region" description="Helical" evidence="6">
    <location>
        <begin position="135"/>
        <end position="154"/>
    </location>
</feature>
<dbReference type="GO" id="GO:0022857">
    <property type="term" value="F:transmembrane transporter activity"/>
    <property type="evidence" value="ECO:0007669"/>
    <property type="project" value="InterPro"/>
</dbReference>
<dbReference type="PANTHER" id="PTHR23502:SF187">
    <property type="entry name" value="TRANSPORTER, PUTATIVE (AFU_ORTHOLOGUE AFUA_2G17840)-RELATED"/>
    <property type="match status" value="1"/>
</dbReference>
<organism evidence="8 9">
    <name type="scientific">Imshaugia aleurites</name>
    <dbReference type="NCBI Taxonomy" id="172621"/>
    <lineage>
        <taxon>Eukaryota</taxon>
        <taxon>Fungi</taxon>
        <taxon>Dikarya</taxon>
        <taxon>Ascomycota</taxon>
        <taxon>Pezizomycotina</taxon>
        <taxon>Lecanoromycetes</taxon>
        <taxon>OSLEUM clade</taxon>
        <taxon>Lecanoromycetidae</taxon>
        <taxon>Lecanorales</taxon>
        <taxon>Lecanorineae</taxon>
        <taxon>Parmeliaceae</taxon>
        <taxon>Imshaugia</taxon>
    </lineage>
</organism>
<feature type="transmembrane region" description="Helical" evidence="6">
    <location>
        <begin position="161"/>
        <end position="184"/>
    </location>
</feature>
<feature type="compositionally biased region" description="Polar residues" evidence="5">
    <location>
        <begin position="12"/>
        <end position="21"/>
    </location>
</feature>
<keyword evidence="9" id="KW-1185">Reference proteome</keyword>
<feature type="transmembrane region" description="Helical" evidence="6">
    <location>
        <begin position="372"/>
        <end position="398"/>
    </location>
</feature>
<protein>
    <recommendedName>
        <fullName evidence="7">Major facilitator superfamily (MFS) profile domain-containing protein</fullName>
    </recommendedName>
</protein>
<evidence type="ECO:0000259" key="7">
    <source>
        <dbReference type="PROSITE" id="PS50850"/>
    </source>
</evidence>
<dbReference type="AlphaFoldDB" id="A0A8H3J3B0"/>
<dbReference type="GO" id="GO:0005886">
    <property type="term" value="C:plasma membrane"/>
    <property type="evidence" value="ECO:0007669"/>
    <property type="project" value="TreeGrafter"/>
</dbReference>
<evidence type="ECO:0000256" key="6">
    <source>
        <dbReference type="SAM" id="Phobius"/>
    </source>
</evidence>
<accession>A0A8H3J3B0</accession>
<evidence type="ECO:0000256" key="5">
    <source>
        <dbReference type="SAM" id="MobiDB-lite"/>
    </source>
</evidence>
<comment type="caution">
    <text evidence="8">The sequence shown here is derived from an EMBL/GenBank/DDBJ whole genome shotgun (WGS) entry which is preliminary data.</text>
</comment>
<name>A0A8H3J3B0_9LECA</name>
<dbReference type="Pfam" id="PF07690">
    <property type="entry name" value="MFS_1"/>
    <property type="match status" value="1"/>
</dbReference>
<evidence type="ECO:0000313" key="9">
    <source>
        <dbReference type="Proteomes" id="UP000664534"/>
    </source>
</evidence>
<feature type="transmembrane region" description="Helical" evidence="6">
    <location>
        <begin position="190"/>
        <end position="210"/>
    </location>
</feature>
<dbReference type="InterPro" id="IPR036259">
    <property type="entry name" value="MFS_trans_sf"/>
</dbReference>
<keyword evidence="3 6" id="KW-1133">Transmembrane helix</keyword>
<feature type="transmembrane region" description="Helical" evidence="6">
    <location>
        <begin position="304"/>
        <end position="324"/>
    </location>
</feature>
<evidence type="ECO:0000256" key="2">
    <source>
        <dbReference type="ARBA" id="ARBA00022692"/>
    </source>
</evidence>
<feature type="transmembrane region" description="Helical" evidence="6">
    <location>
        <begin position="30"/>
        <end position="56"/>
    </location>
</feature>
<reference evidence="8" key="1">
    <citation type="submission" date="2021-03" db="EMBL/GenBank/DDBJ databases">
        <authorList>
            <person name="Tagirdzhanova G."/>
        </authorList>
    </citation>
    <scope>NUCLEOTIDE SEQUENCE</scope>
</reference>
<dbReference type="Proteomes" id="UP000664534">
    <property type="component" value="Unassembled WGS sequence"/>
</dbReference>
<dbReference type="InterPro" id="IPR020846">
    <property type="entry name" value="MFS_dom"/>
</dbReference>
<gene>
    <name evidence="8" type="ORF">IMSHALPRED_001689</name>
</gene>
<proteinExistence type="predicted"/>
<dbReference type="Gene3D" id="1.20.1250.20">
    <property type="entry name" value="MFS general substrate transporter like domains"/>
    <property type="match status" value="1"/>
</dbReference>
<keyword evidence="2 6" id="KW-0812">Transmembrane</keyword>
<evidence type="ECO:0000313" key="8">
    <source>
        <dbReference type="EMBL" id="CAF9939941.1"/>
    </source>
</evidence>
<evidence type="ECO:0000256" key="4">
    <source>
        <dbReference type="ARBA" id="ARBA00023136"/>
    </source>
</evidence>
<dbReference type="PANTHER" id="PTHR23502">
    <property type="entry name" value="MAJOR FACILITATOR SUPERFAMILY"/>
    <property type="match status" value="1"/>
</dbReference>
<feature type="transmembrane region" description="Helical" evidence="6">
    <location>
        <begin position="103"/>
        <end position="123"/>
    </location>
</feature>
<feature type="domain" description="Major facilitator superfamily (MFS) profile" evidence="7">
    <location>
        <begin position="31"/>
        <end position="468"/>
    </location>
</feature>
<evidence type="ECO:0000256" key="3">
    <source>
        <dbReference type="ARBA" id="ARBA00022989"/>
    </source>
</evidence>
<feature type="region of interest" description="Disordered" evidence="5">
    <location>
        <begin position="1"/>
        <end position="21"/>
    </location>
</feature>
<dbReference type="OrthoDB" id="2533084at2759"/>
<feature type="transmembrane region" description="Helical" evidence="6">
    <location>
        <begin position="440"/>
        <end position="461"/>
    </location>
</feature>
<dbReference type="SUPFAM" id="SSF103473">
    <property type="entry name" value="MFS general substrate transporter"/>
    <property type="match status" value="1"/>
</dbReference>
<keyword evidence="4 6" id="KW-0472">Membrane</keyword>
<evidence type="ECO:0000256" key="1">
    <source>
        <dbReference type="ARBA" id="ARBA00004141"/>
    </source>
</evidence>
<dbReference type="PROSITE" id="PS50850">
    <property type="entry name" value="MFS"/>
    <property type="match status" value="1"/>
</dbReference>
<dbReference type="EMBL" id="CAJPDT010000125">
    <property type="protein sequence ID" value="CAF9939941.1"/>
    <property type="molecule type" value="Genomic_DNA"/>
</dbReference>
<dbReference type="InterPro" id="IPR011701">
    <property type="entry name" value="MFS"/>
</dbReference>
<feature type="transmembrane region" description="Helical" evidence="6">
    <location>
        <begin position="76"/>
        <end position="96"/>
    </location>
</feature>
<feature type="transmembrane region" description="Helical" evidence="6">
    <location>
        <begin position="263"/>
        <end position="284"/>
    </location>
</feature>